<dbReference type="AlphaFoldDB" id="A0A3E0WQ34"/>
<organism evidence="2 3">
    <name type="scientific">Alkalilimnicola ehrlichii</name>
    <dbReference type="NCBI Taxonomy" id="351052"/>
    <lineage>
        <taxon>Bacteria</taxon>
        <taxon>Pseudomonadati</taxon>
        <taxon>Pseudomonadota</taxon>
        <taxon>Gammaproteobacteria</taxon>
        <taxon>Chromatiales</taxon>
        <taxon>Ectothiorhodospiraceae</taxon>
        <taxon>Alkalilimnicola</taxon>
    </lineage>
</organism>
<dbReference type="SUPFAM" id="SSF56925">
    <property type="entry name" value="OMPA-like"/>
    <property type="match status" value="1"/>
</dbReference>
<evidence type="ECO:0008006" key="4">
    <source>
        <dbReference type="Google" id="ProtNLM"/>
    </source>
</evidence>
<keyword evidence="1" id="KW-0732">Signal</keyword>
<gene>
    <name evidence="2" type="ORF">CAL65_15890</name>
</gene>
<feature type="signal peptide" evidence="1">
    <location>
        <begin position="1"/>
        <end position="23"/>
    </location>
</feature>
<evidence type="ECO:0000313" key="2">
    <source>
        <dbReference type="EMBL" id="RFA34127.1"/>
    </source>
</evidence>
<protein>
    <recommendedName>
        <fullName evidence="4">Outer membrane protein beta-barrel domain-containing protein</fullName>
    </recommendedName>
</protein>
<feature type="chain" id="PRO_5017576619" description="Outer membrane protein beta-barrel domain-containing protein" evidence="1">
    <location>
        <begin position="24"/>
        <end position="182"/>
    </location>
</feature>
<dbReference type="EMBL" id="NFZW01000017">
    <property type="protein sequence ID" value="RFA34127.1"/>
    <property type="molecule type" value="Genomic_DNA"/>
</dbReference>
<accession>A0A3E0WQ34</accession>
<sequence>MPKAVTVSLALLLVLAADSTAAACRSATAGGGLYYSMLNPFARFFGQEPESHRGAHVKGTCAFNNVLALRASYFWAEHSDANNWAHGVDGSVLLGRALARPGFTAHMRLGGGYTQNRLQSSERPTYRVGYFGFGVGYNWEQFGLEFAHTLPILSDTLSREDENHDEDLHIPWAFKLSALYRF</sequence>
<evidence type="ECO:0000256" key="1">
    <source>
        <dbReference type="SAM" id="SignalP"/>
    </source>
</evidence>
<dbReference type="Gene3D" id="2.40.160.20">
    <property type="match status" value="1"/>
</dbReference>
<comment type="caution">
    <text evidence="2">The sequence shown here is derived from an EMBL/GenBank/DDBJ whole genome shotgun (WGS) entry which is preliminary data.</text>
</comment>
<proteinExistence type="predicted"/>
<dbReference type="Proteomes" id="UP000256763">
    <property type="component" value="Unassembled WGS sequence"/>
</dbReference>
<reference evidence="3" key="1">
    <citation type="submission" date="2017-05" db="EMBL/GenBank/DDBJ databases">
        <authorList>
            <person name="Sharma S."/>
            <person name="Sidhu C."/>
            <person name="Pinnaka A.K."/>
        </authorList>
    </citation>
    <scope>NUCLEOTIDE SEQUENCE [LARGE SCALE GENOMIC DNA]</scope>
    <source>
        <strain evidence="3">AK93</strain>
    </source>
</reference>
<keyword evidence="3" id="KW-1185">Reference proteome</keyword>
<name>A0A3E0WQ34_9GAMM</name>
<evidence type="ECO:0000313" key="3">
    <source>
        <dbReference type="Proteomes" id="UP000256763"/>
    </source>
</evidence>
<dbReference type="RefSeq" id="WP_116303186.1">
    <property type="nucleotide sequence ID" value="NZ_NFZV01000018.1"/>
</dbReference>
<dbReference type="InterPro" id="IPR011250">
    <property type="entry name" value="OMP/PagP_B-barrel"/>
</dbReference>